<gene>
    <name evidence="1" type="ORF">KUM34_027055</name>
</gene>
<dbReference type="RefSeq" id="WP_229583243.1">
    <property type="nucleotide sequence ID" value="NZ_CP083975.1"/>
</dbReference>
<geneLocation type="plasmid" evidence="1 2">
    <name>pGD02.2.1</name>
</geneLocation>
<evidence type="ECO:0000313" key="1">
    <source>
        <dbReference type="EMBL" id="UZF48058.1"/>
    </source>
</evidence>
<accession>A0AA46X0Y8</accession>
<name>A0AA46X0Y8_RHORH</name>
<protein>
    <submittedName>
        <fullName evidence="1">Uncharacterized protein</fullName>
    </submittedName>
</protein>
<organism evidence="1 2">
    <name type="scientific">Rhodococcus rhodochrous</name>
    <dbReference type="NCBI Taxonomy" id="1829"/>
    <lineage>
        <taxon>Bacteria</taxon>
        <taxon>Bacillati</taxon>
        <taxon>Actinomycetota</taxon>
        <taxon>Actinomycetes</taxon>
        <taxon>Mycobacteriales</taxon>
        <taxon>Nocardiaceae</taxon>
        <taxon>Rhodococcus</taxon>
    </lineage>
</organism>
<evidence type="ECO:0000313" key="2">
    <source>
        <dbReference type="Proteomes" id="UP001162740"/>
    </source>
</evidence>
<sequence length="66" mass="7276">MLAFAESGKWFIDKVYDRAKRKAARVAARDLCTGKIAAVRKSGLHIDSRVLPTVDGRFAVEIARTA</sequence>
<dbReference type="AlphaFoldDB" id="A0AA46X0Y8"/>
<proteinExistence type="predicted"/>
<dbReference type="EMBL" id="CP083975">
    <property type="protein sequence ID" value="UZF48058.1"/>
    <property type="molecule type" value="Genomic_DNA"/>
</dbReference>
<reference evidence="1 2" key="1">
    <citation type="journal article" date="2021" name="Front. Microbiol.">
        <title>Bacterial Transformation of Aromatic Monomers in Softwood Black Liquor.</title>
        <authorList>
            <person name="Navas L.E."/>
            <person name="Dexter G."/>
            <person name="Liu J."/>
            <person name="Levy-Booth D."/>
            <person name="Cho M."/>
            <person name="Jang S.K."/>
            <person name="Mansfield S.D."/>
            <person name="Renneckar S."/>
            <person name="Mohn W.W."/>
            <person name="Eltis L.D."/>
        </authorList>
    </citation>
    <scope>NUCLEOTIDE SEQUENCE [LARGE SCALE GENOMIC DNA]</scope>
    <source>
        <strain evidence="1 2">GD02</strain>
    </source>
</reference>
<keyword evidence="1" id="KW-0614">Plasmid</keyword>
<dbReference type="Proteomes" id="UP001162740">
    <property type="component" value="Plasmid pGD02.2.1"/>
</dbReference>